<proteinExistence type="predicted"/>
<dbReference type="OMA" id="IPTFCRL"/>
<protein>
    <submittedName>
        <fullName evidence="9">Putative homeodomain transcription factor 2</fullName>
    </submittedName>
</protein>
<organism evidence="9 10">
    <name type="scientific">Folsomia candida</name>
    <name type="common">Springtail</name>
    <dbReference type="NCBI Taxonomy" id="158441"/>
    <lineage>
        <taxon>Eukaryota</taxon>
        <taxon>Metazoa</taxon>
        <taxon>Ecdysozoa</taxon>
        <taxon>Arthropoda</taxon>
        <taxon>Hexapoda</taxon>
        <taxon>Collembola</taxon>
        <taxon>Entomobryomorpha</taxon>
        <taxon>Isotomoidea</taxon>
        <taxon>Isotomidae</taxon>
        <taxon>Proisotominae</taxon>
        <taxon>Folsomia</taxon>
    </lineage>
</organism>
<evidence type="ECO:0000256" key="2">
    <source>
        <dbReference type="ARBA" id="ARBA00022692"/>
    </source>
</evidence>
<name>A0A226EJZ6_FOLCA</name>
<keyword evidence="9" id="KW-0238">DNA-binding</keyword>
<dbReference type="GO" id="GO:0003677">
    <property type="term" value="F:DNA binding"/>
    <property type="evidence" value="ECO:0007669"/>
    <property type="project" value="UniProtKB-KW"/>
</dbReference>
<feature type="compositionally biased region" description="Basic residues" evidence="6">
    <location>
        <begin position="233"/>
        <end position="253"/>
    </location>
</feature>
<keyword evidence="4 7" id="KW-0472">Membrane</keyword>
<feature type="transmembrane region" description="Helical" evidence="7">
    <location>
        <begin position="687"/>
        <end position="707"/>
    </location>
</feature>
<dbReference type="Proteomes" id="UP000198287">
    <property type="component" value="Unassembled WGS sequence"/>
</dbReference>
<evidence type="ECO:0000259" key="8">
    <source>
        <dbReference type="Pfam" id="PF12129"/>
    </source>
</evidence>
<dbReference type="OrthoDB" id="10066656at2759"/>
<sequence>MPSYSYSEELNSILTRYQHHVADYDKQKWEVCMERRILHGINHIPTKSAKLQSSELQLIDLDLVRGSSFPKAKPKHGLFKVTRQAILRFLFLPFYHEWWTEQTSSKLFSVFLTLYFAQIAVLVIHLNLFPCYWLLNVFNNGTFSDGNFNSTPLGTAAGTQQDATLPHPTTTIRPFGPSPTADHGEILISEIQISEILSPLFLMIVLTILHSQIVATYGSKSEDSGGLRDKSLKNRRNSGKSRSKRRISRRRSTTKVAVNNMTPFHREGSQERGCYQSSASRRVFFQDESNFESKSWTSSNSDKDEGIVDEMVSHENQESGETEPEAMKKCGRRLSGEVQTIVEKNIIEANLNATIRKFAEEEAIAVHQQKQSECLRPTKDDLENCSIGNSAAAKNPFPIDSTFGLRSNLRKRNVSKVSEISTTSCADCSSNNNESSTEDEYREATMEEDEEMRSKSEWTAVTTNSEDDDYDEENINSEDDDEMTEAQLHDHPFAWEFQKHSMKTISPSCVAADKISVTIWDGPCPMKADLTVLDISSSIIAKVERAKENSDYIYLGIFFSVMIAFLPCFWRLNNGLEIDEFHIEKLGTYLNDAFNCAFLHSFRFRLVTLISIAERLCLSLFVFFLLAVAEKTYKQRFLYAKLFSRLTSTRKARKSGIPHFRLNKVRNIKIWLSIRSYLQRRGPQRSVDTIVSGTFITTLFLIFFLSVELLKDSNRMVRSLPLLSIKALNYILATFNYRSRISQKYRNLSVILTEQLNLYLKMEQKPHKKDELLVANNVLKLASELLKELEDPFKISSFASNPYLYNVTRLVILSAFSGVLSEMLGFKLKLYKIKIK</sequence>
<dbReference type="InterPro" id="IPR021980">
    <property type="entry name" value="PHTF1/2_N"/>
</dbReference>
<feature type="transmembrane region" description="Helical" evidence="7">
    <location>
        <begin position="552"/>
        <end position="572"/>
    </location>
</feature>
<dbReference type="AlphaFoldDB" id="A0A226EJZ6"/>
<evidence type="ECO:0000256" key="5">
    <source>
        <dbReference type="ARBA" id="ARBA00023180"/>
    </source>
</evidence>
<comment type="caution">
    <text evidence="9">The sequence shown here is derived from an EMBL/GenBank/DDBJ whole genome shotgun (WGS) entry which is preliminary data.</text>
</comment>
<dbReference type="Pfam" id="PF12129">
    <property type="entry name" value="PHTF1-2_N"/>
    <property type="match status" value="1"/>
</dbReference>
<feature type="transmembrane region" description="Helical" evidence="7">
    <location>
        <begin position="107"/>
        <end position="135"/>
    </location>
</feature>
<keyword evidence="10" id="KW-1185">Reference proteome</keyword>
<keyword evidence="2 7" id="KW-0812">Transmembrane</keyword>
<accession>A0A226EJZ6</accession>
<feature type="compositionally biased region" description="Acidic residues" evidence="6">
    <location>
        <begin position="436"/>
        <end position="451"/>
    </location>
</feature>
<evidence type="ECO:0000313" key="10">
    <source>
        <dbReference type="Proteomes" id="UP000198287"/>
    </source>
</evidence>
<dbReference type="GO" id="GO:0005783">
    <property type="term" value="C:endoplasmic reticulum"/>
    <property type="evidence" value="ECO:0007669"/>
    <property type="project" value="InterPro"/>
</dbReference>
<dbReference type="STRING" id="158441.A0A226EJZ6"/>
<dbReference type="InterPro" id="IPR039775">
    <property type="entry name" value="PHTF1/2"/>
</dbReference>
<feature type="region of interest" description="Disordered" evidence="6">
    <location>
        <begin position="219"/>
        <end position="254"/>
    </location>
</feature>
<feature type="region of interest" description="Disordered" evidence="6">
    <location>
        <begin position="423"/>
        <end position="478"/>
    </location>
</feature>
<keyword evidence="9" id="KW-0371">Homeobox</keyword>
<feature type="compositionally biased region" description="Acidic residues" evidence="6">
    <location>
        <begin position="465"/>
        <end position="478"/>
    </location>
</feature>
<feature type="compositionally biased region" description="Basic and acidic residues" evidence="6">
    <location>
        <begin position="220"/>
        <end position="232"/>
    </location>
</feature>
<evidence type="ECO:0000313" key="9">
    <source>
        <dbReference type="EMBL" id="OXA58033.1"/>
    </source>
</evidence>
<dbReference type="PANTHER" id="PTHR12680:SF6">
    <property type="entry name" value="PROTEIN PHTF"/>
    <property type="match status" value="1"/>
</dbReference>
<feature type="transmembrane region" description="Helical" evidence="7">
    <location>
        <begin position="719"/>
        <end position="737"/>
    </location>
</feature>
<comment type="subcellular location">
    <subcellularLocation>
        <location evidence="1">Membrane</location>
        <topology evidence="1">Multi-pass membrane protein</topology>
    </subcellularLocation>
</comment>
<evidence type="ECO:0000256" key="6">
    <source>
        <dbReference type="SAM" id="MobiDB-lite"/>
    </source>
</evidence>
<keyword evidence="3 7" id="KW-1133">Transmembrane helix</keyword>
<dbReference type="PANTHER" id="PTHR12680">
    <property type="entry name" value="PUTATIVE HOMEODOMAIN TRANSCRIPTION FACTOR PHTF"/>
    <property type="match status" value="1"/>
</dbReference>
<feature type="domain" description="PHTF1/2 N-terminal" evidence="8">
    <location>
        <begin position="9"/>
        <end position="217"/>
    </location>
</feature>
<reference evidence="9 10" key="1">
    <citation type="submission" date="2015-12" db="EMBL/GenBank/DDBJ databases">
        <title>The genome of Folsomia candida.</title>
        <authorList>
            <person name="Faddeeva A."/>
            <person name="Derks M.F."/>
            <person name="Anvar Y."/>
            <person name="Smit S."/>
            <person name="Van Straalen N."/>
            <person name="Roelofs D."/>
        </authorList>
    </citation>
    <scope>NUCLEOTIDE SEQUENCE [LARGE SCALE GENOMIC DNA]</scope>
    <source>
        <strain evidence="9 10">VU population</strain>
        <tissue evidence="9">Whole body</tissue>
    </source>
</reference>
<feature type="transmembrane region" description="Helical" evidence="7">
    <location>
        <begin position="606"/>
        <end position="629"/>
    </location>
</feature>
<keyword evidence="5" id="KW-0325">Glycoprotein</keyword>
<gene>
    <name evidence="9" type="ORF">Fcan01_08253</name>
</gene>
<evidence type="ECO:0000256" key="1">
    <source>
        <dbReference type="ARBA" id="ARBA00004141"/>
    </source>
</evidence>
<evidence type="ECO:0000256" key="4">
    <source>
        <dbReference type="ARBA" id="ARBA00023136"/>
    </source>
</evidence>
<dbReference type="GO" id="GO:0016020">
    <property type="term" value="C:membrane"/>
    <property type="evidence" value="ECO:0007669"/>
    <property type="project" value="UniProtKB-SubCell"/>
</dbReference>
<evidence type="ECO:0000256" key="3">
    <source>
        <dbReference type="ARBA" id="ARBA00022989"/>
    </source>
</evidence>
<evidence type="ECO:0000256" key="7">
    <source>
        <dbReference type="SAM" id="Phobius"/>
    </source>
</evidence>
<dbReference type="EMBL" id="LNIX01000003">
    <property type="protein sequence ID" value="OXA58033.1"/>
    <property type="molecule type" value="Genomic_DNA"/>
</dbReference>